<dbReference type="InterPro" id="IPR003400">
    <property type="entry name" value="ExbD"/>
</dbReference>
<dbReference type="EMBL" id="RSCL01000006">
    <property type="protein sequence ID" value="RUT06720.1"/>
    <property type="molecule type" value="Genomic_DNA"/>
</dbReference>
<dbReference type="GO" id="GO:0022857">
    <property type="term" value="F:transmembrane transporter activity"/>
    <property type="evidence" value="ECO:0007669"/>
    <property type="project" value="InterPro"/>
</dbReference>
<keyword evidence="4 7" id="KW-0812">Transmembrane</keyword>
<reference evidence="10" key="2">
    <citation type="journal article" date="2019" name="Genome Biol. Evol.">
        <title>Day and night: Metabolic profiles and evolutionary relationships of six axenic non-marine cyanobacteria.</title>
        <authorList>
            <person name="Will S.E."/>
            <person name="Henke P."/>
            <person name="Boedeker C."/>
            <person name="Huang S."/>
            <person name="Brinkmann H."/>
            <person name="Rohde M."/>
            <person name="Jarek M."/>
            <person name="Friedl T."/>
            <person name="Seufert S."/>
            <person name="Schumacher M."/>
            <person name="Overmann J."/>
            <person name="Neumann-Schaal M."/>
            <person name="Petersen J."/>
        </authorList>
    </citation>
    <scope>NUCLEOTIDE SEQUENCE [LARGE SCALE GENOMIC DNA]</scope>
    <source>
        <strain evidence="10">PCC 7102</strain>
    </source>
</reference>
<keyword evidence="7" id="KW-0653">Protein transport</keyword>
<evidence type="ECO:0000256" key="7">
    <source>
        <dbReference type="RuleBase" id="RU003879"/>
    </source>
</evidence>
<keyword evidence="6 9" id="KW-0472">Membrane</keyword>
<accession>A0A3S1CGC1</accession>
<dbReference type="PANTHER" id="PTHR30558">
    <property type="entry name" value="EXBD MEMBRANE COMPONENT OF PMF-DRIVEN MACROMOLECULE IMPORT SYSTEM"/>
    <property type="match status" value="1"/>
</dbReference>
<keyword evidence="7" id="KW-0813">Transport</keyword>
<evidence type="ECO:0008006" key="12">
    <source>
        <dbReference type="Google" id="ProtNLM"/>
    </source>
</evidence>
<feature type="transmembrane region" description="Helical" evidence="9">
    <location>
        <begin position="12"/>
        <end position="35"/>
    </location>
</feature>
<evidence type="ECO:0000256" key="6">
    <source>
        <dbReference type="ARBA" id="ARBA00023136"/>
    </source>
</evidence>
<feature type="compositionally biased region" description="Low complexity" evidence="8">
    <location>
        <begin position="190"/>
        <end position="204"/>
    </location>
</feature>
<dbReference type="Gene3D" id="3.30.420.270">
    <property type="match status" value="1"/>
</dbReference>
<protein>
    <recommendedName>
        <fullName evidence="12">Biopolymer transporter ExbD</fullName>
    </recommendedName>
</protein>
<dbReference type="AlphaFoldDB" id="A0A3S1CGC1"/>
<sequence length="231" mass="24451">MKINLNNSKDEAQVQIIPLIDVIFCILTFFLLAALQFSRQQAIRGINFDLAPAKSGTTIPGTSAPGSPANQAETKDGQRLVLYLDALGQIIDISTEAQTQIPKEQLRSYLENYVKQNPTKPLVLYAARSVSYNDVIGTIDLLRQVGGDRVSLAVSASGADQTLPGATPGAIPNQTIPNTVVPNPIQPINPQINPQGNINPNLPNQAPPIPAPGITAPSGQNVNPGTVPAQP</sequence>
<dbReference type="Proteomes" id="UP000271624">
    <property type="component" value="Unassembled WGS sequence"/>
</dbReference>
<dbReference type="RefSeq" id="WP_127081486.1">
    <property type="nucleotide sequence ID" value="NZ_RSCL01000006.1"/>
</dbReference>
<feature type="region of interest" description="Disordered" evidence="8">
    <location>
        <begin position="190"/>
        <end position="231"/>
    </location>
</feature>
<evidence type="ECO:0000256" key="5">
    <source>
        <dbReference type="ARBA" id="ARBA00022989"/>
    </source>
</evidence>
<name>A0A3S1CGC1_9CYAN</name>
<evidence type="ECO:0000256" key="9">
    <source>
        <dbReference type="SAM" id="Phobius"/>
    </source>
</evidence>
<dbReference type="Pfam" id="PF02472">
    <property type="entry name" value="ExbD"/>
    <property type="match status" value="1"/>
</dbReference>
<gene>
    <name evidence="10" type="ORF">DSM106972_029770</name>
</gene>
<keyword evidence="11" id="KW-1185">Reference proteome</keyword>
<dbReference type="PANTHER" id="PTHR30558:SF3">
    <property type="entry name" value="BIOPOLYMER TRANSPORT PROTEIN EXBD-RELATED"/>
    <property type="match status" value="1"/>
</dbReference>
<evidence type="ECO:0000313" key="10">
    <source>
        <dbReference type="EMBL" id="RUT06720.1"/>
    </source>
</evidence>
<dbReference type="OrthoDB" id="1682382at2"/>
<evidence type="ECO:0000256" key="8">
    <source>
        <dbReference type="SAM" id="MobiDB-lite"/>
    </source>
</evidence>
<comment type="subcellular location">
    <subcellularLocation>
        <location evidence="1">Cell membrane</location>
        <topology evidence="1">Single-pass membrane protein</topology>
    </subcellularLocation>
    <subcellularLocation>
        <location evidence="7">Cell membrane</location>
        <topology evidence="7">Single-pass type II membrane protein</topology>
    </subcellularLocation>
</comment>
<proteinExistence type="inferred from homology"/>
<evidence type="ECO:0000313" key="11">
    <source>
        <dbReference type="Proteomes" id="UP000271624"/>
    </source>
</evidence>
<comment type="caution">
    <text evidence="10">The sequence shown here is derived from an EMBL/GenBank/DDBJ whole genome shotgun (WGS) entry which is preliminary data.</text>
</comment>
<keyword evidence="3" id="KW-1003">Cell membrane</keyword>
<dbReference type="GO" id="GO:0015031">
    <property type="term" value="P:protein transport"/>
    <property type="evidence" value="ECO:0007669"/>
    <property type="project" value="UniProtKB-KW"/>
</dbReference>
<evidence type="ECO:0000256" key="3">
    <source>
        <dbReference type="ARBA" id="ARBA00022475"/>
    </source>
</evidence>
<reference evidence="10" key="1">
    <citation type="submission" date="2018-12" db="EMBL/GenBank/DDBJ databases">
        <authorList>
            <person name="Will S."/>
            <person name="Neumann-Schaal M."/>
            <person name="Henke P."/>
        </authorList>
    </citation>
    <scope>NUCLEOTIDE SEQUENCE</scope>
    <source>
        <strain evidence="10">PCC 7102</strain>
    </source>
</reference>
<organism evidence="10 11">
    <name type="scientific">Dulcicalothrix desertica PCC 7102</name>
    <dbReference type="NCBI Taxonomy" id="232991"/>
    <lineage>
        <taxon>Bacteria</taxon>
        <taxon>Bacillati</taxon>
        <taxon>Cyanobacteriota</taxon>
        <taxon>Cyanophyceae</taxon>
        <taxon>Nostocales</taxon>
        <taxon>Calotrichaceae</taxon>
        <taxon>Dulcicalothrix</taxon>
    </lineage>
</organism>
<dbReference type="GO" id="GO:0005886">
    <property type="term" value="C:plasma membrane"/>
    <property type="evidence" value="ECO:0007669"/>
    <property type="project" value="UniProtKB-SubCell"/>
</dbReference>
<evidence type="ECO:0000256" key="4">
    <source>
        <dbReference type="ARBA" id="ARBA00022692"/>
    </source>
</evidence>
<comment type="similarity">
    <text evidence="2 7">Belongs to the ExbD/TolR family.</text>
</comment>
<keyword evidence="5 9" id="KW-1133">Transmembrane helix</keyword>
<evidence type="ECO:0000256" key="2">
    <source>
        <dbReference type="ARBA" id="ARBA00005811"/>
    </source>
</evidence>
<evidence type="ECO:0000256" key="1">
    <source>
        <dbReference type="ARBA" id="ARBA00004162"/>
    </source>
</evidence>